<proteinExistence type="predicted"/>
<dbReference type="Pfam" id="PF02171">
    <property type="entry name" value="Piwi"/>
    <property type="match status" value="1"/>
</dbReference>
<evidence type="ECO:0000259" key="1">
    <source>
        <dbReference type="PROSITE" id="PS50822"/>
    </source>
</evidence>
<dbReference type="AlphaFoldDB" id="A0AAQ3N3C1"/>
<keyword evidence="3" id="KW-1185">Reference proteome</keyword>
<accession>A0AAQ3N3C1</accession>
<gene>
    <name evidence="2" type="ORF">V8G54_022813</name>
</gene>
<dbReference type="GO" id="GO:0003676">
    <property type="term" value="F:nucleic acid binding"/>
    <property type="evidence" value="ECO:0007669"/>
    <property type="project" value="InterPro"/>
</dbReference>
<evidence type="ECO:0000313" key="2">
    <source>
        <dbReference type="EMBL" id="WVZ02007.1"/>
    </source>
</evidence>
<dbReference type="PANTHER" id="PTHR22891">
    <property type="entry name" value="EUKARYOTIC TRANSLATION INITIATION FACTOR 2C"/>
    <property type="match status" value="1"/>
</dbReference>
<dbReference type="SUPFAM" id="SSF53098">
    <property type="entry name" value="Ribonuclease H-like"/>
    <property type="match status" value="1"/>
</dbReference>
<dbReference type="InterPro" id="IPR003165">
    <property type="entry name" value="Piwi"/>
</dbReference>
<feature type="domain" description="Piwi" evidence="1">
    <location>
        <begin position="143"/>
        <end position="221"/>
    </location>
</feature>
<protein>
    <recommendedName>
        <fullName evidence="1">Piwi domain-containing protein</fullName>
    </recommendedName>
</protein>
<dbReference type="SMART" id="SM00950">
    <property type="entry name" value="Piwi"/>
    <property type="match status" value="1"/>
</dbReference>
<evidence type="ECO:0000313" key="3">
    <source>
        <dbReference type="Proteomes" id="UP001374535"/>
    </source>
</evidence>
<name>A0AAQ3N3C1_VIGMU</name>
<dbReference type="EMBL" id="CP144694">
    <property type="protein sequence ID" value="WVZ02007.1"/>
    <property type="molecule type" value="Genomic_DNA"/>
</dbReference>
<dbReference type="InterPro" id="IPR012337">
    <property type="entry name" value="RNaseH-like_sf"/>
</dbReference>
<dbReference type="InterPro" id="IPR036397">
    <property type="entry name" value="RNaseH_sf"/>
</dbReference>
<dbReference type="Gene3D" id="3.30.420.10">
    <property type="entry name" value="Ribonuclease H-like superfamily/Ribonuclease H"/>
    <property type="match status" value="1"/>
</dbReference>
<organism evidence="2 3">
    <name type="scientific">Vigna mungo</name>
    <name type="common">Black gram</name>
    <name type="synonym">Phaseolus mungo</name>
    <dbReference type="NCBI Taxonomy" id="3915"/>
    <lineage>
        <taxon>Eukaryota</taxon>
        <taxon>Viridiplantae</taxon>
        <taxon>Streptophyta</taxon>
        <taxon>Embryophyta</taxon>
        <taxon>Tracheophyta</taxon>
        <taxon>Spermatophyta</taxon>
        <taxon>Magnoliopsida</taxon>
        <taxon>eudicotyledons</taxon>
        <taxon>Gunneridae</taxon>
        <taxon>Pentapetalae</taxon>
        <taxon>rosids</taxon>
        <taxon>fabids</taxon>
        <taxon>Fabales</taxon>
        <taxon>Fabaceae</taxon>
        <taxon>Papilionoideae</taxon>
        <taxon>50 kb inversion clade</taxon>
        <taxon>NPAAA clade</taxon>
        <taxon>indigoferoid/millettioid clade</taxon>
        <taxon>Phaseoleae</taxon>
        <taxon>Vigna</taxon>
    </lineage>
</organism>
<dbReference type="PROSITE" id="PS50822">
    <property type="entry name" value="PIWI"/>
    <property type="match status" value="1"/>
</dbReference>
<reference evidence="2 3" key="1">
    <citation type="journal article" date="2023" name="Life. Sci Alliance">
        <title>Evolutionary insights into 3D genome organization and epigenetic landscape of Vigna mungo.</title>
        <authorList>
            <person name="Junaid A."/>
            <person name="Singh B."/>
            <person name="Bhatia S."/>
        </authorList>
    </citation>
    <scope>NUCLEOTIDE SEQUENCE [LARGE SCALE GENOMIC DNA]</scope>
    <source>
        <strain evidence="2">Urdbean</strain>
    </source>
</reference>
<sequence length="229" mass="25960">MWIKKVELSDVAGVDLVGGLFVVGIEIRPVPRYNCFEDYSFHQSLLVSTWDGIMYHLKCWEMVKYLLMQQWTTEGRGFVVDADVSKEVALFVVLLVEHLGVSKSQLEADGSGMCSRGLKEYAPDSKSLVVDKAYQRLGEDDVPKFTVIVAQKNHHTRLFQTNSPENVPPAITHPRNYDFYMCAHAGMMGTSRPVHYHVLLDEIGFSADGLQNLIHSLSYVYAFYLLFIC</sequence>
<dbReference type="Proteomes" id="UP001374535">
    <property type="component" value="Chromosome 7"/>
</dbReference>